<organism evidence="1">
    <name type="scientific">Arion vulgaris</name>
    <dbReference type="NCBI Taxonomy" id="1028688"/>
    <lineage>
        <taxon>Eukaryota</taxon>
        <taxon>Metazoa</taxon>
        <taxon>Spiralia</taxon>
        <taxon>Lophotrochozoa</taxon>
        <taxon>Mollusca</taxon>
        <taxon>Gastropoda</taxon>
        <taxon>Heterobranchia</taxon>
        <taxon>Euthyneura</taxon>
        <taxon>Panpulmonata</taxon>
        <taxon>Eupulmonata</taxon>
        <taxon>Stylommatophora</taxon>
        <taxon>Helicina</taxon>
        <taxon>Arionoidea</taxon>
        <taxon>Arionidae</taxon>
        <taxon>Arion</taxon>
    </lineage>
</organism>
<accession>A0A0B7B3L7</accession>
<dbReference type="PANTHER" id="PTHR47027">
    <property type="entry name" value="REVERSE TRANSCRIPTASE DOMAIN-CONTAINING PROTEIN"/>
    <property type="match status" value="1"/>
</dbReference>
<sequence length="130" mass="14842">MSESLLPTLEEEMQTYMDTFSMAYDMFGLTINIKKTEVMFQPAPREQYYDPVINIKHQCLLPADNCAYLGSILSKSANIESEVKNRISKARAAFGRLRVTVWEQKGISIATKLNVYQITMLTTLLYTSKT</sequence>
<gene>
    <name evidence="1" type="primary">ORF160520</name>
</gene>
<dbReference type="AlphaFoldDB" id="A0A0B7B3L7"/>
<dbReference type="PANTHER" id="PTHR47027:SF20">
    <property type="entry name" value="REVERSE TRANSCRIPTASE-LIKE PROTEIN WITH RNA-DIRECTED DNA POLYMERASE DOMAIN"/>
    <property type="match status" value="1"/>
</dbReference>
<evidence type="ECO:0008006" key="2">
    <source>
        <dbReference type="Google" id="ProtNLM"/>
    </source>
</evidence>
<name>A0A0B7B3L7_9EUPU</name>
<dbReference type="EMBL" id="HACG01040773">
    <property type="protein sequence ID" value="CEK87638.1"/>
    <property type="molecule type" value="Transcribed_RNA"/>
</dbReference>
<reference evidence="1" key="1">
    <citation type="submission" date="2014-12" db="EMBL/GenBank/DDBJ databases">
        <title>Insight into the proteome of Arion vulgaris.</title>
        <authorList>
            <person name="Aradska J."/>
            <person name="Bulat T."/>
            <person name="Smidak R."/>
            <person name="Sarate P."/>
            <person name="Gangsoo J."/>
            <person name="Sialana F."/>
            <person name="Bilban M."/>
            <person name="Lubec G."/>
        </authorList>
    </citation>
    <scope>NUCLEOTIDE SEQUENCE</scope>
    <source>
        <tissue evidence="1">Skin</tissue>
    </source>
</reference>
<protein>
    <recommendedName>
        <fullName evidence="2">Reverse transcriptase domain-containing protein</fullName>
    </recommendedName>
</protein>
<proteinExistence type="predicted"/>
<evidence type="ECO:0000313" key="1">
    <source>
        <dbReference type="EMBL" id="CEK87638.1"/>
    </source>
</evidence>